<dbReference type="Pfam" id="PF00128">
    <property type="entry name" value="Alpha-amylase"/>
    <property type="match status" value="2"/>
</dbReference>
<gene>
    <name evidence="3" type="ORF">KI659_04395</name>
</gene>
<dbReference type="Proteomes" id="UP001319104">
    <property type="component" value="Unassembled WGS sequence"/>
</dbReference>
<dbReference type="PANTHER" id="PTHR47786">
    <property type="entry name" value="ALPHA-1,4-GLUCAN:MALTOSE-1-PHOSPHATE MALTOSYLTRANSFERASE"/>
    <property type="match status" value="1"/>
</dbReference>
<feature type="signal peptide" evidence="1">
    <location>
        <begin position="1"/>
        <end position="23"/>
    </location>
</feature>
<protein>
    <submittedName>
        <fullName evidence="3">Alpha-amylase</fullName>
    </submittedName>
</protein>
<keyword evidence="4" id="KW-1185">Reference proteome</keyword>
<dbReference type="CDD" id="cd11313">
    <property type="entry name" value="AmyAc_arch_bac_AmyA"/>
    <property type="match status" value="1"/>
</dbReference>
<dbReference type="SUPFAM" id="SSF51445">
    <property type="entry name" value="(Trans)glycosidases"/>
    <property type="match status" value="1"/>
</dbReference>
<evidence type="ECO:0000259" key="2">
    <source>
        <dbReference type="SMART" id="SM00642"/>
    </source>
</evidence>
<dbReference type="SUPFAM" id="SSF51011">
    <property type="entry name" value="Glycosyl hydrolase domain"/>
    <property type="match status" value="1"/>
</dbReference>
<dbReference type="PANTHER" id="PTHR47786:SF2">
    <property type="entry name" value="GLYCOSYL HYDROLASE FAMILY 13 CATALYTIC DOMAIN-CONTAINING PROTEIN"/>
    <property type="match status" value="1"/>
</dbReference>
<dbReference type="Gene3D" id="3.20.20.80">
    <property type="entry name" value="Glycosidases"/>
    <property type="match status" value="1"/>
</dbReference>
<dbReference type="PROSITE" id="PS51257">
    <property type="entry name" value="PROKAR_LIPOPROTEIN"/>
    <property type="match status" value="1"/>
</dbReference>
<dbReference type="EMBL" id="JAHCMY010000001">
    <property type="protein sequence ID" value="MBS9523251.1"/>
    <property type="molecule type" value="Genomic_DNA"/>
</dbReference>
<name>A0AAP2G3Q8_9BACT</name>
<dbReference type="InterPro" id="IPR006047">
    <property type="entry name" value="GH13_cat_dom"/>
</dbReference>
<proteinExistence type="predicted"/>
<comment type="caution">
    <text evidence="3">The sequence shown here is derived from an EMBL/GenBank/DDBJ whole genome shotgun (WGS) entry which is preliminary data.</text>
</comment>
<evidence type="ECO:0000313" key="4">
    <source>
        <dbReference type="Proteomes" id="UP001319104"/>
    </source>
</evidence>
<organism evidence="3 4">
    <name type="scientific">Litoribacter ruber</name>
    <dbReference type="NCBI Taxonomy" id="702568"/>
    <lineage>
        <taxon>Bacteria</taxon>
        <taxon>Pseudomonadati</taxon>
        <taxon>Bacteroidota</taxon>
        <taxon>Cytophagia</taxon>
        <taxon>Cytophagales</taxon>
        <taxon>Cyclobacteriaceae</taxon>
        <taxon>Litoribacter</taxon>
    </lineage>
</organism>
<dbReference type="RefSeq" id="WP_213944109.1">
    <property type="nucleotide sequence ID" value="NZ_JAHCMY010000001.1"/>
</dbReference>
<keyword evidence="1" id="KW-0732">Signal</keyword>
<sequence length="457" mass="52812">MTTNFIKNYLLLILIGFTMSCKPAPETSPPDTAQETSNFSQAPDWVKDKNIYEVNLRQYTQEGTFAAFEKEVPRLKEMGVDILWFMPIHDIGEKNRKGSLGSYYAIKDYKSVNAEFGTKEDFDRLVKTIHDNDMYIIIDWVANHTAWDHPWTKSNPEYYSKDENDNFMPPANTDWEDVIDLDYNNPEVHTAMEDAMVYWVKEHDIDGFRCDVAELVPMEFWNNTRKSLDEIKPVFMLAEGEKVELYEAFDMTYAWNVFHTLVDLAGDREKNNDTLHGSVLEGVEGLPEGAFIMNFLTNHDENTWKGTIDSLLGPAHEAMAVLIHTIPGMPLIYSGQEANITQRLEFFERDPIDWGDYEKADFYTQLNALKHQNKALWNGEHGGSFKRLPNSKSEGIYAFERKKDRNRVITIVNLSVRERTYEFTDNKEGLKDYFSPGASEIGSSIKMQPWGYRVLTN</sequence>
<dbReference type="InterPro" id="IPR013780">
    <property type="entry name" value="Glyco_hydro_b"/>
</dbReference>
<evidence type="ECO:0000256" key="1">
    <source>
        <dbReference type="SAM" id="SignalP"/>
    </source>
</evidence>
<dbReference type="AlphaFoldDB" id="A0AAP2G3Q8"/>
<evidence type="ECO:0000313" key="3">
    <source>
        <dbReference type="EMBL" id="MBS9523251.1"/>
    </source>
</evidence>
<feature type="chain" id="PRO_5043038015" evidence="1">
    <location>
        <begin position="24"/>
        <end position="457"/>
    </location>
</feature>
<dbReference type="GO" id="GO:0005975">
    <property type="term" value="P:carbohydrate metabolic process"/>
    <property type="evidence" value="ECO:0007669"/>
    <property type="project" value="InterPro"/>
</dbReference>
<feature type="domain" description="Glycosyl hydrolase family 13 catalytic" evidence="2">
    <location>
        <begin position="62"/>
        <end position="370"/>
    </location>
</feature>
<dbReference type="Gene3D" id="2.60.40.1180">
    <property type="entry name" value="Golgi alpha-mannosidase II"/>
    <property type="match status" value="1"/>
</dbReference>
<dbReference type="InterPro" id="IPR017853">
    <property type="entry name" value="GH"/>
</dbReference>
<reference evidence="3 4" key="1">
    <citation type="submission" date="2021-05" db="EMBL/GenBank/DDBJ databases">
        <authorList>
            <person name="Zhang Z.D."/>
            <person name="Osman G."/>
        </authorList>
    </citation>
    <scope>NUCLEOTIDE SEQUENCE [LARGE SCALE GENOMIC DNA]</scope>
    <source>
        <strain evidence="3 4">KCTC 32217</strain>
    </source>
</reference>
<accession>A0AAP2G3Q8</accession>
<dbReference type="SMART" id="SM00642">
    <property type="entry name" value="Aamy"/>
    <property type="match status" value="1"/>
</dbReference>